<dbReference type="AlphaFoldDB" id="A0A4S8FF95"/>
<feature type="binding site" evidence="6">
    <location>
        <position position="40"/>
    </location>
    <ligand>
        <name>molybdate</name>
        <dbReference type="ChEBI" id="CHEBI:36264"/>
    </ligand>
</feature>
<dbReference type="InterPro" id="IPR005950">
    <property type="entry name" value="ModA"/>
</dbReference>
<name>A0A4S8FF95_9BURK</name>
<comment type="subunit">
    <text evidence="5">The complex is composed of two ATP-binding proteins (ModC), two transmembrane proteins (ModB) and a solute-binding protein (ModA).</text>
</comment>
<feature type="chain" id="PRO_5020911192" evidence="7">
    <location>
        <begin position="31"/>
        <end position="261"/>
    </location>
</feature>
<dbReference type="PANTHER" id="PTHR30632:SF0">
    <property type="entry name" value="SULFATE-BINDING PROTEIN"/>
    <property type="match status" value="1"/>
</dbReference>
<dbReference type="InterPro" id="IPR010916">
    <property type="entry name" value="TonB_box_CS"/>
</dbReference>
<evidence type="ECO:0000313" key="8">
    <source>
        <dbReference type="EMBL" id="THU04542.1"/>
    </source>
</evidence>
<gene>
    <name evidence="8" type="primary">modA</name>
    <name evidence="8" type="ORF">E9531_03910</name>
</gene>
<dbReference type="PIRSF" id="PIRSF004846">
    <property type="entry name" value="ModA"/>
    <property type="match status" value="1"/>
</dbReference>
<protein>
    <submittedName>
        <fullName evidence="8">Molybdate ABC transporter substrate-binding protein</fullName>
    </submittedName>
</protein>
<dbReference type="EMBL" id="STFG01000002">
    <property type="protein sequence ID" value="THU04542.1"/>
    <property type="molecule type" value="Genomic_DNA"/>
</dbReference>
<dbReference type="SUPFAM" id="SSF53850">
    <property type="entry name" value="Periplasmic binding protein-like II"/>
    <property type="match status" value="1"/>
</dbReference>
<feature type="binding site" evidence="6">
    <location>
        <position position="195"/>
    </location>
    <ligand>
        <name>molybdate</name>
        <dbReference type="ChEBI" id="CHEBI:36264"/>
    </ligand>
</feature>
<evidence type="ECO:0000256" key="7">
    <source>
        <dbReference type="SAM" id="SignalP"/>
    </source>
</evidence>
<evidence type="ECO:0000256" key="1">
    <source>
        <dbReference type="ARBA" id="ARBA00009175"/>
    </source>
</evidence>
<proteinExistence type="inferred from homology"/>
<keyword evidence="3 6" id="KW-0479">Metal-binding</keyword>
<dbReference type="PROSITE" id="PS51318">
    <property type="entry name" value="TAT"/>
    <property type="match status" value="1"/>
</dbReference>
<keyword evidence="4 7" id="KW-0732">Signal</keyword>
<dbReference type="Gene3D" id="3.40.190.10">
    <property type="entry name" value="Periplasmic binding protein-like II"/>
    <property type="match status" value="2"/>
</dbReference>
<dbReference type="InterPro" id="IPR050682">
    <property type="entry name" value="ModA/WtpA"/>
</dbReference>
<keyword evidence="2 6" id="KW-0500">Molybdenum</keyword>
<dbReference type="PANTHER" id="PTHR30632">
    <property type="entry name" value="MOLYBDATE-BINDING PERIPLASMIC PROTEIN"/>
    <property type="match status" value="1"/>
</dbReference>
<dbReference type="GO" id="GO:0046872">
    <property type="term" value="F:metal ion binding"/>
    <property type="evidence" value="ECO:0007669"/>
    <property type="project" value="UniProtKB-KW"/>
</dbReference>
<comment type="similarity">
    <text evidence="1">Belongs to the bacterial solute-binding protein ModA family.</text>
</comment>
<feature type="signal peptide" evidence="7">
    <location>
        <begin position="1"/>
        <end position="30"/>
    </location>
</feature>
<dbReference type="GO" id="GO:1901359">
    <property type="term" value="F:tungstate binding"/>
    <property type="evidence" value="ECO:0007669"/>
    <property type="project" value="UniProtKB-ARBA"/>
</dbReference>
<dbReference type="NCBIfam" id="TIGR01256">
    <property type="entry name" value="modA"/>
    <property type="match status" value="1"/>
</dbReference>
<evidence type="ECO:0000256" key="4">
    <source>
        <dbReference type="ARBA" id="ARBA00022729"/>
    </source>
</evidence>
<dbReference type="GO" id="GO:0015689">
    <property type="term" value="P:molybdate ion transport"/>
    <property type="evidence" value="ECO:0007669"/>
    <property type="project" value="InterPro"/>
</dbReference>
<dbReference type="GO" id="GO:0030973">
    <property type="term" value="F:molybdate ion binding"/>
    <property type="evidence" value="ECO:0007669"/>
    <property type="project" value="TreeGrafter"/>
</dbReference>
<dbReference type="RefSeq" id="WP_136572438.1">
    <property type="nucleotide sequence ID" value="NZ_STFG01000002.1"/>
</dbReference>
<evidence type="ECO:0000256" key="6">
    <source>
        <dbReference type="PIRSR" id="PIRSR004846-1"/>
    </source>
</evidence>
<evidence type="ECO:0000256" key="3">
    <source>
        <dbReference type="ARBA" id="ARBA00022723"/>
    </source>
</evidence>
<reference evidence="8 9" key="1">
    <citation type="journal article" date="2015" name="Antonie Van Leeuwenhoek">
        <title>Lampropedia puyangensis sp. nov., isolated from symptomatic bark of Populus ? euramericana canker and emended description of Lampropedia hyalina (Ehrenberg 1832) Lee et al. 2004.</title>
        <authorList>
            <person name="Li Y."/>
            <person name="Wang T."/>
            <person name="Piao C.G."/>
            <person name="Wang L.F."/>
            <person name="Tian G.Z."/>
            <person name="Zhu T.H."/>
            <person name="Guo M.W."/>
        </authorList>
    </citation>
    <scope>NUCLEOTIDE SEQUENCE [LARGE SCALE GENOMIC DNA]</scope>
    <source>
        <strain evidence="8 9">2-bin</strain>
    </source>
</reference>
<evidence type="ECO:0000313" key="9">
    <source>
        <dbReference type="Proteomes" id="UP000308917"/>
    </source>
</evidence>
<dbReference type="FunFam" id="3.40.190.10:FF:000035">
    <property type="entry name" value="Molybdate ABC transporter substrate-binding protein"/>
    <property type="match status" value="1"/>
</dbReference>
<organism evidence="8 9">
    <name type="scientific">Lampropedia puyangensis</name>
    <dbReference type="NCBI Taxonomy" id="1330072"/>
    <lineage>
        <taxon>Bacteria</taxon>
        <taxon>Pseudomonadati</taxon>
        <taxon>Pseudomonadota</taxon>
        <taxon>Betaproteobacteria</taxon>
        <taxon>Burkholderiales</taxon>
        <taxon>Comamonadaceae</taxon>
        <taxon>Lampropedia</taxon>
    </lineage>
</organism>
<feature type="binding site" evidence="6">
    <location>
        <position position="177"/>
    </location>
    <ligand>
        <name>molybdate</name>
        <dbReference type="ChEBI" id="CHEBI:36264"/>
    </ligand>
</feature>
<dbReference type="OrthoDB" id="9785015at2"/>
<evidence type="ECO:0000256" key="5">
    <source>
        <dbReference type="ARBA" id="ARBA00062515"/>
    </source>
</evidence>
<dbReference type="Pfam" id="PF13531">
    <property type="entry name" value="SBP_bac_11"/>
    <property type="match status" value="1"/>
</dbReference>
<dbReference type="PROSITE" id="PS00430">
    <property type="entry name" value="TONB_DEPENDENT_REC_1"/>
    <property type="match status" value="1"/>
</dbReference>
<sequence length="261" mass="27546">MSCSRRFALRSTAVALAGLGLSLAALSVHAETITVSAAASLTDAFKEIASHYESQHPGDKVQLNFGASGTLLQQIDKGAPVDVFASADEATMDKAAANGLVVEGTRATFVRNTLVLIQPIAATQAIDSLAALQAESVKRVAVGNPDSVPVGRYTKASLQAAQQWDTLQPKVILTQNVRQSLDYVARAEVDAGFVYGSDAALFKDKVKISYTVPVEKPVTYPIAVIKSGGQTEGAKRFIETVTSTYGQDVLARFGFEPAAAR</sequence>
<feature type="binding site" evidence="6">
    <location>
        <position position="68"/>
    </location>
    <ligand>
        <name>molybdate</name>
        <dbReference type="ChEBI" id="CHEBI:36264"/>
    </ligand>
</feature>
<dbReference type="Proteomes" id="UP000308917">
    <property type="component" value="Unassembled WGS sequence"/>
</dbReference>
<keyword evidence="9" id="KW-1185">Reference proteome</keyword>
<accession>A0A4S8FF95</accession>
<evidence type="ECO:0000256" key="2">
    <source>
        <dbReference type="ARBA" id="ARBA00022505"/>
    </source>
</evidence>
<comment type="caution">
    <text evidence="8">The sequence shown here is derived from an EMBL/GenBank/DDBJ whole genome shotgun (WGS) entry which is preliminary data.</text>
</comment>
<dbReference type="InterPro" id="IPR006311">
    <property type="entry name" value="TAT_signal"/>
</dbReference>